<organism evidence="2 3">
    <name type="scientific">Sutcliffiella horikoshii</name>
    <dbReference type="NCBI Taxonomy" id="79883"/>
    <lineage>
        <taxon>Bacteria</taxon>
        <taxon>Bacillati</taxon>
        <taxon>Bacillota</taxon>
        <taxon>Bacilli</taxon>
        <taxon>Bacillales</taxon>
        <taxon>Bacillaceae</taxon>
        <taxon>Sutcliffiella</taxon>
    </lineage>
</organism>
<dbReference type="RefSeq" id="WP_148988792.1">
    <property type="nucleotide sequence ID" value="NZ_VTEV01000005.1"/>
</dbReference>
<proteinExistence type="predicted"/>
<dbReference type="STRING" id="79883.GCA_001636495_04319"/>
<evidence type="ECO:0000259" key="1">
    <source>
        <dbReference type="Pfam" id="PF09823"/>
    </source>
</evidence>
<gene>
    <name evidence="2" type="ORF">FZC76_14020</name>
</gene>
<comment type="caution">
    <text evidence="2">The sequence shown here is derived from an EMBL/GenBank/DDBJ whole genome shotgun (WGS) entry which is preliminary data.</text>
</comment>
<accession>A0A5D4SWA3</accession>
<protein>
    <submittedName>
        <fullName evidence="2">DUF2357 domain-containing protein</fullName>
    </submittedName>
</protein>
<dbReference type="AlphaFoldDB" id="A0A5D4SWA3"/>
<reference evidence="2 3" key="1">
    <citation type="submission" date="2019-08" db="EMBL/GenBank/DDBJ databases">
        <title>Bacillus genomes from the desert of Cuatro Cienegas, Coahuila.</title>
        <authorList>
            <person name="Olmedo-Alvarez G."/>
        </authorList>
    </citation>
    <scope>NUCLEOTIDE SEQUENCE [LARGE SCALE GENOMIC DNA]</scope>
    <source>
        <strain evidence="2 3">CH28_1T</strain>
    </source>
</reference>
<dbReference type="OrthoDB" id="11970at2"/>
<evidence type="ECO:0000313" key="3">
    <source>
        <dbReference type="Proteomes" id="UP000322524"/>
    </source>
</evidence>
<dbReference type="InterPro" id="IPR018633">
    <property type="entry name" value="DUF2357"/>
</dbReference>
<dbReference type="InterPro" id="IPR007505">
    <property type="entry name" value="PDDEXK_7"/>
</dbReference>
<dbReference type="Pfam" id="PF04411">
    <property type="entry name" value="PDDEXK_7"/>
    <property type="match status" value="1"/>
</dbReference>
<evidence type="ECO:0000313" key="2">
    <source>
        <dbReference type="EMBL" id="TYS67683.1"/>
    </source>
</evidence>
<sequence length="815" mass="95310">MALPHSGLVKGDVELVKIETADFSLVIKGKPYHERYIGLQQYRNLDFHDEMQFRIVGDHEEVKVFDVEYLELVDLHTHRPIFFENGVYTVMVSPKNGKELTFYHEHPVFRNAINRVEFGQSYVLLGNLHFQNEIGYSTFEIREGKRTLLEVTMEVFPTKLNYKEDYRKLLDEVNDEIYNLAFHFLKKTFLSAQTKLEGSPSPAEFFRLITVYFDAFLKAIEQIERQLHHKLVKTHEIVRGDRIKSLDAKGRNYLRKNSHLFQEVGQGIPIGDKQFMPSKGMTVNKQITFHTHENRFVKWMMTRLASKLEDLLSRFKNNRWNKADQDPELVKTIEEMKRSLTRKLSNPFWRELTLPDRTVQSLVMQLAPGYRDAYQIYLTVSKGLALQNGMYKMSVKDVATLYEYWTYLKLGQILNKKYEMISQDIIKVDRKGLHVSMEGSRKARRVFKHPVTKERITLTYQKYEGNLPTIAQVPDTMLSIEKKGESYTFNYVFDAKYRIDFALEGSYYGKKYRAPGPMEEDINTMHRYRDSIVSEQNGPYERTAFGAYVLFPWNEEQVYQDHHFYKSIGKVNIGALPFLPNATDLVERFIENLIDKSPEDIQKEGILPRGSLQKWQESVEEKVLVGVVSSEEQYARAIRSAKYSLAASVLRKGWQQAQYVALYLTKEVDMENGIVCYGKVSDVEISRDTVTFSVGHWSRLKNIIVPVGYGFAHYMLTTLRSLENSTELPELFMKSEEEKVVWQMLKRVSNRIHIELDDQKMDQAERVAKYTIKDATVNFDRESEVVKIVKEGTVQTVTFEEFKSDRVKLFRYLLN</sequence>
<dbReference type="Pfam" id="PF09823">
    <property type="entry name" value="DUF2357"/>
    <property type="match status" value="1"/>
</dbReference>
<feature type="domain" description="DUF2357" evidence="1">
    <location>
        <begin position="126"/>
        <end position="377"/>
    </location>
</feature>
<name>A0A5D4SWA3_9BACI</name>
<dbReference type="Proteomes" id="UP000322524">
    <property type="component" value="Unassembled WGS sequence"/>
</dbReference>
<dbReference type="EMBL" id="VTEV01000005">
    <property type="protein sequence ID" value="TYS67683.1"/>
    <property type="molecule type" value="Genomic_DNA"/>
</dbReference>